<feature type="transmembrane region" description="Helical" evidence="1">
    <location>
        <begin position="181"/>
        <end position="205"/>
    </location>
</feature>
<keyword evidence="1" id="KW-0472">Membrane</keyword>
<name>A0ABX8SBN7_9ACTN</name>
<dbReference type="EMBL" id="CP079105">
    <property type="protein sequence ID" value="QXQ15280.1"/>
    <property type="molecule type" value="Genomic_DNA"/>
</dbReference>
<gene>
    <name evidence="2" type="ORF">KV203_08185</name>
</gene>
<evidence type="ECO:0000313" key="2">
    <source>
        <dbReference type="EMBL" id="QXQ15280.1"/>
    </source>
</evidence>
<sequence>MMPDWLPDWWIYPAMPLIAAFIGWITKVAAVEMMFRPLEFKGIPPYLGWQGVIPRSAERMANISVNLLMNRLIDPKEIISEIDVDEMMVTLHEPMSRLIDQMTRDLMREYQPTFWEALPEQVKQYMINHIEAEVPKMMRGMLDEMQDRVDDVIDIRALAIDALVRDKALTNRLVRTAGKDAFHFIIMFGIPSGFALGVVQAIAWYYTKNPWILPGFGALTGLVTDWLALQMIFRPVRKRRFGLVSWQGLFHAKRDKVTADYASLVANELLSPANMLEAMLNGPKSDRFLRLIDREMQSMIDAQSGPMKPLVVLAIGGDRYAAIKDRAVAATVQQMRENEELSAVASEIIDLQALVTEKMAQMTDEEYESLLRPAFKQDEWKLVVVGAVLGFLVGELQVHLLLE</sequence>
<evidence type="ECO:0000256" key="1">
    <source>
        <dbReference type="SAM" id="Phobius"/>
    </source>
</evidence>
<reference evidence="2" key="1">
    <citation type="submission" date="2021-07" db="EMBL/GenBank/DDBJ databases">
        <title>Candidatus Kaistella beijingensis sp. nov. isolated from a municipal wastewater treatment plant is involved in sludge foaming.</title>
        <authorList>
            <person name="Song Y."/>
            <person name="Liu S.-J."/>
        </authorList>
    </citation>
    <scope>NUCLEOTIDE SEQUENCE</scope>
    <source>
        <strain evidence="2">DSM 43998</strain>
    </source>
</reference>
<feature type="transmembrane region" description="Helical" evidence="1">
    <location>
        <begin position="12"/>
        <end position="31"/>
    </location>
</feature>
<organism evidence="2 3">
    <name type="scientific">Skermania pinensis</name>
    <dbReference type="NCBI Taxonomy" id="39122"/>
    <lineage>
        <taxon>Bacteria</taxon>
        <taxon>Bacillati</taxon>
        <taxon>Actinomycetota</taxon>
        <taxon>Actinomycetes</taxon>
        <taxon>Mycobacteriales</taxon>
        <taxon>Gordoniaceae</taxon>
        <taxon>Skermania</taxon>
    </lineage>
</organism>
<keyword evidence="1" id="KW-1133">Transmembrane helix</keyword>
<keyword evidence="1" id="KW-0812">Transmembrane</keyword>
<proteinExistence type="predicted"/>
<feature type="transmembrane region" description="Helical" evidence="1">
    <location>
        <begin position="211"/>
        <end position="233"/>
    </location>
</feature>
<protein>
    <submittedName>
        <fullName evidence="2">DUF445 family protein</fullName>
    </submittedName>
</protein>
<accession>A0ABX8SBN7</accession>
<feature type="transmembrane region" description="Helical" evidence="1">
    <location>
        <begin position="382"/>
        <end position="402"/>
    </location>
</feature>
<dbReference type="Proteomes" id="UP000887023">
    <property type="component" value="Chromosome"/>
</dbReference>
<evidence type="ECO:0000313" key="3">
    <source>
        <dbReference type="Proteomes" id="UP000887023"/>
    </source>
</evidence>
<dbReference type="PANTHER" id="PTHR35791">
    <property type="entry name" value="UPF0754 MEMBRANE PROTEIN YHEB"/>
    <property type="match status" value="1"/>
</dbReference>
<dbReference type="PANTHER" id="PTHR35791:SF1">
    <property type="entry name" value="UPF0754 MEMBRANE PROTEIN YHEB"/>
    <property type="match status" value="1"/>
</dbReference>
<keyword evidence="3" id="KW-1185">Reference proteome</keyword>
<dbReference type="RefSeq" id="WP_217995945.1">
    <property type="nucleotide sequence ID" value="NZ_CBCRUZ010000001.1"/>
</dbReference>